<gene>
    <name evidence="2" type="ORF">H9754_02825</name>
</gene>
<dbReference type="GO" id="GO:0005524">
    <property type="term" value="F:ATP binding"/>
    <property type="evidence" value="ECO:0007669"/>
    <property type="project" value="UniProtKB-KW"/>
</dbReference>
<dbReference type="EMBL" id="DWWD01000016">
    <property type="protein sequence ID" value="HJC49508.1"/>
    <property type="molecule type" value="Genomic_DNA"/>
</dbReference>
<dbReference type="InterPro" id="IPR012547">
    <property type="entry name" value="PDDEXK_9"/>
</dbReference>
<evidence type="ECO:0000313" key="2">
    <source>
        <dbReference type="EMBL" id="HJC49508.1"/>
    </source>
</evidence>
<dbReference type="Proteomes" id="UP000823904">
    <property type="component" value="Unassembled WGS sequence"/>
</dbReference>
<dbReference type="PANTHER" id="PTHR34825:SF1">
    <property type="entry name" value="AAA-ATPASE-LIKE DOMAIN-CONTAINING PROTEIN"/>
    <property type="match status" value="1"/>
</dbReference>
<protein>
    <submittedName>
        <fullName evidence="2">ATP-binding protein</fullName>
    </submittedName>
</protein>
<dbReference type="PANTHER" id="PTHR34825">
    <property type="entry name" value="CONSERVED PROTEIN, WITH A WEAK D-GALACTARATE DEHYDRATASE/ALTRONATE HYDROLASE DOMAIN"/>
    <property type="match status" value="1"/>
</dbReference>
<accession>A0A9D2PH32</accession>
<dbReference type="AlphaFoldDB" id="A0A9D2PH32"/>
<name>A0A9D2PH32_9FIRM</name>
<sequence>MKKKLAIGIENYKELIDKSYYYVDKTLLIQSLLDDGNKVTLFTRPRRFGKTLTLSMLKTFFENEMDWNGKQIENAYYFNNMKIISTGEEYLHHMGKYPVISLSLKAAKQPTFQLAHAQLCEQISNEFSRHRYVLQSSQLLEHEKNKYENLMSGTADEASYVTALKFLSDCLKAYHKENVIVLLDEYDVPLENAYFRGFYDQMTDFIRSLFESVLKSNDSLEFAVITGCLRISKESIFTGLNNLKIISVLSQSYAEYFGFTPNEVQEMLAFYHLSEKQEEISHWYDGYLFGETEVYNPWSVINYISDMIKGDSRFPKPYWSNTSSNNIIRTLIEVSDSSVKQEIEGLIAGHTIEKPVYEDITYEDVYKSQDNLWNFLFFTGYLKSTGQRFEIDTIYVTMKIPNEEIRYIYRTTIREWFQEKIKASDYHIFYQDILAGNCTEIETFINDQLSDSISYYDNAENFYHGYLLGVLGGIPAYEIDSNKEHGNGRPDLILKPNHPEKPAAIIELKRVSSFKDMKPACTDALKQIEEKHYAKDLEKEGYTNILKYGICFCKKSCMVILSE</sequence>
<feature type="domain" description="AAA-ATPase-like" evidence="1">
    <location>
        <begin position="7"/>
        <end position="237"/>
    </location>
</feature>
<reference evidence="2" key="2">
    <citation type="submission" date="2021-04" db="EMBL/GenBank/DDBJ databases">
        <authorList>
            <person name="Gilroy R."/>
        </authorList>
    </citation>
    <scope>NUCLEOTIDE SEQUENCE</scope>
    <source>
        <strain evidence="2">ChiSjej3B21-8574</strain>
    </source>
</reference>
<dbReference type="Pfam" id="PF08011">
    <property type="entry name" value="PDDEXK_9"/>
    <property type="match status" value="1"/>
</dbReference>
<dbReference type="Pfam" id="PF09820">
    <property type="entry name" value="AAA-ATPase_like"/>
    <property type="match status" value="1"/>
</dbReference>
<reference evidence="2" key="1">
    <citation type="journal article" date="2021" name="PeerJ">
        <title>Extensive microbial diversity within the chicken gut microbiome revealed by metagenomics and culture.</title>
        <authorList>
            <person name="Gilroy R."/>
            <person name="Ravi A."/>
            <person name="Getino M."/>
            <person name="Pursley I."/>
            <person name="Horton D.L."/>
            <person name="Alikhan N.F."/>
            <person name="Baker D."/>
            <person name="Gharbi K."/>
            <person name="Hall N."/>
            <person name="Watson M."/>
            <person name="Adriaenssens E.M."/>
            <person name="Foster-Nyarko E."/>
            <person name="Jarju S."/>
            <person name="Secka A."/>
            <person name="Antonio M."/>
            <person name="Oren A."/>
            <person name="Chaudhuri R.R."/>
            <person name="La Ragione R."/>
            <person name="Hildebrand F."/>
            <person name="Pallen M.J."/>
        </authorList>
    </citation>
    <scope>NUCLEOTIDE SEQUENCE</scope>
    <source>
        <strain evidence="2">ChiSjej3B21-8574</strain>
    </source>
</reference>
<proteinExistence type="predicted"/>
<comment type="caution">
    <text evidence="2">The sequence shown here is derived from an EMBL/GenBank/DDBJ whole genome shotgun (WGS) entry which is preliminary data.</text>
</comment>
<keyword evidence="2" id="KW-0067">ATP-binding</keyword>
<organism evidence="2 3">
    <name type="scientific">Candidatus Anaerostipes avistercoris</name>
    <dbReference type="NCBI Taxonomy" id="2838462"/>
    <lineage>
        <taxon>Bacteria</taxon>
        <taxon>Bacillati</taxon>
        <taxon>Bacillota</taxon>
        <taxon>Clostridia</taxon>
        <taxon>Lachnospirales</taxon>
        <taxon>Lachnospiraceae</taxon>
        <taxon>Anaerostipes</taxon>
    </lineage>
</organism>
<evidence type="ECO:0000313" key="3">
    <source>
        <dbReference type="Proteomes" id="UP000823904"/>
    </source>
</evidence>
<evidence type="ECO:0000259" key="1">
    <source>
        <dbReference type="Pfam" id="PF09820"/>
    </source>
</evidence>
<dbReference type="InterPro" id="IPR018631">
    <property type="entry name" value="AAA-ATPase-like_dom"/>
</dbReference>
<dbReference type="InterPro" id="IPR027417">
    <property type="entry name" value="P-loop_NTPase"/>
</dbReference>
<keyword evidence="2" id="KW-0547">Nucleotide-binding</keyword>
<dbReference type="SUPFAM" id="SSF52540">
    <property type="entry name" value="P-loop containing nucleoside triphosphate hydrolases"/>
    <property type="match status" value="1"/>
</dbReference>